<dbReference type="Proteomes" id="UP000006919">
    <property type="component" value="Chromosome"/>
</dbReference>
<dbReference type="PROSITE" id="PS51186">
    <property type="entry name" value="GNAT"/>
    <property type="match status" value="1"/>
</dbReference>
<dbReference type="KEGG" id="ral:Rumal_2295"/>
<reference evidence="2 3" key="1">
    <citation type="journal article" date="2011" name="J. Bacteriol.">
        <title>Complete genome of the cellulolytic ruminal bacterium Ruminococcus albus 7.</title>
        <authorList>
            <person name="Suen G."/>
            <person name="Stevenson D.M."/>
            <person name="Bruce D.C."/>
            <person name="Chertkov O."/>
            <person name="Copeland A."/>
            <person name="Cheng J.F."/>
            <person name="Detter C."/>
            <person name="Detter J.C."/>
            <person name="Goodwin L.A."/>
            <person name="Han C.S."/>
            <person name="Hauser L.J."/>
            <person name="Ivanova N.N."/>
            <person name="Kyrpides N.C."/>
            <person name="Land M.L."/>
            <person name="Lapidus A."/>
            <person name="Lucas S."/>
            <person name="Ovchinnikova G."/>
            <person name="Pitluck S."/>
            <person name="Tapia R."/>
            <person name="Woyke T."/>
            <person name="Boyum J."/>
            <person name="Mead D."/>
            <person name="Weimer P.J."/>
        </authorList>
    </citation>
    <scope>NUCLEOTIDE SEQUENCE [LARGE SCALE GENOMIC DNA]</scope>
    <source>
        <strain evidence="3">ATCC 27210 / DSM 20455 / JCM 14654 / NCDO 2250 / 7</strain>
    </source>
</reference>
<dbReference type="SUPFAM" id="SSF55729">
    <property type="entry name" value="Acyl-CoA N-acyltransferases (Nat)"/>
    <property type="match status" value="1"/>
</dbReference>
<dbReference type="eggNOG" id="COG1247">
    <property type="taxonomic scope" value="Bacteria"/>
</dbReference>
<dbReference type="Gene3D" id="3.40.630.30">
    <property type="match status" value="1"/>
</dbReference>
<dbReference type="RefSeq" id="WP_013498915.1">
    <property type="nucleotide sequence ID" value="NC_014833.1"/>
</dbReference>
<accession>E6UCV0</accession>
<evidence type="ECO:0000313" key="2">
    <source>
        <dbReference type="EMBL" id="ADU22779.1"/>
    </source>
</evidence>
<dbReference type="STRING" id="697329.Rumal_2295"/>
<dbReference type="InterPro" id="IPR000182">
    <property type="entry name" value="GNAT_dom"/>
</dbReference>
<feature type="domain" description="N-acetyltransferase" evidence="1">
    <location>
        <begin position="1"/>
        <end position="147"/>
    </location>
</feature>
<organism evidence="2 3">
    <name type="scientific">Ruminococcus albus (strain ATCC 27210 / DSM 20455 / JCM 14654 / NCDO 2250 / 7)</name>
    <dbReference type="NCBI Taxonomy" id="697329"/>
    <lineage>
        <taxon>Bacteria</taxon>
        <taxon>Bacillati</taxon>
        <taxon>Bacillota</taxon>
        <taxon>Clostridia</taxon>
        <taxon>Eubacteriales</taxon>
        <taxon>Oscillospiraceae</taxon>
        <taxon>Ruminococcus</taxon>
    </lineage>
</organism>
<dbReference type="AlphaFoldDB" id="E6UCV0"/>
<evidence type="ECO:0000313" key="3">
    <source>
        <dbReference type="Proteomes" id="UP000006919"/>
    </source>
</evidence>
<sequence>MEIQMMQKGHILWDKTILFAQSCSWKAGSYLAERMKVNAFKDWERVVAAIENENIIGYCTLSEKDELSEEYEYSPFIGFVFVDEQHRGKRISEKMIQHILSYAKSIGFRTVYIMSGEQGLYEKYGFEKIGDFHTIYGTKDQLFHISL</sequence>
<dbReference type="Pfam" id="PF00583">
    <property type="entry name" value="Acetyltransf_1"/>
    <property type="match status" value="1"/>
</dbReference>
<gene>
    <name evidence="2" type="ordered locus">Rumal_2295</name>
</gene>
<dbReference type="InterPro" id="IPR016181">
    <property type="entry name" value="Acyl_CoA_acyltransferase"/>
</dbReference>
<name>E6UCV0_RUMA7</name>
<protein>
    <submittedName>
        <fullName evidence="2">GCN5-related N-acetyltransferase</fullName>
    </submittedName>
</protein>
<dbReference type="GO" id="GO:0016747">
    <property type="term" value="F:acyltransferase activity, transferring groups other than amino-acyl groups"/>
    <property type="evidence" value="ECO:0007669"/>
    <property type="project" value="InterPro"/>
</dbReference>
<dbReference type="EMBL" id="CP002403">
    <property type="protein sequence ID" value="ADU22779.1"/>
    <property type="molecule type" value="Genomic_DNA"/>
</dbReference>
<keyword evidence="2" id="KW-0808">Transferase</keyword>
<evidence type="ECO:0000259" key="1">
    <source>
        <dbReference type="PROSITE" id="PS51186"/>
    </source>
</evidence>
<proteinExistence type="predicted"/>
<dbReference type="HOGENOM" id="CLU_117112_5_0_9"/>
<dbReference type="CDD" id="cd04301">
    <property type="entry name" value="NAT_SF"/>
    <property type="match status" value="1"/>
</dbReference>